<feature type="domain" description="DUF5655" evidence="1">
    <location>
        <begin position="85"/>
        <end position="191"/>
    </location>
</feature>
<reference evidence="3" key="1">
    <citation type="submission" date="2016-10" db="EMBL/GenBank/DDBJ databases">
        <authorList>
            <person name="Varghese N."/>
            <person name="Submissions S."/>
        </authorList>
    </citation>
    <scope>NUCLEOTIDE SEQUENCE [LARGE SCALE GENOMIC DNA]</scope>
    <source>
        <strain evidence="3">CGMCC 4.3530</strain>
    </source>
</reference>
<sequence length="193" mass="21202">MAQRDGMNLVGWQSMMDHAAGLLAQRTGADLAEWKERVAASGTTSEPRLRAWLGEQGVGGYSQDLLVYETYGYPEFMRTDPAELIDEQFADRQALRPVFDELLEAVVDLGVVTIQARKTYVSLVSPKRTFAIVKPSTKSRLDIGLHLPGRQPAGRLLPAKSLPKGNVRIALTAESGVDDEVVALLRECYEANS</sequence>
<dbReference type="EMBL" id="FNOK01000001">
    <property type="protein sequence ID" value="SDW09566.1"/>
    <property type="molecule type" value="Genomic_DNA"/>
</dbReference>
<evidence type="ECO:0000313" key="2">
    <source>
        <dbReference type="EMBL" id="SDW09566.1"/>
    </source>
</evidence>
<dbReference type="InterPro" id="IPR043714">
    <property type="entry name" value="DUF5655"/>
</dbReference>
<dbReference type="Proteomes" id="UP000199529">
    <property type="component" value="Unassembled WGS sequence"/>
</dbReference>
<dbReference type="RefSeq" id="WP_245760850.1">
    <property type="nucleotide sequence ID" value="NZ_FNOK01000001.1"/>
</dbReference>
<proteinExistence type="predicted"/>
<evidence type="ECO:0000313" key="3">
    <source>
        <dbReference type="Proteomes" id="UP000199529"/>
    </source>
</evidence>
<name>A0A1H2QQS9_9PSEU</name>
<protein>
    <recommendedName>
        <fullName evidence="1">DUF5655 domain-containing protein</fullName>
    </recommendedName>
</protein>
<evidence type="ECO:0000259" key="1">
    <source>
        <dbReference type="Pfam" id="PF18899"/>
    </source>
</evidence>
<dbReference type="Pfam" id="PF18899">
    <property type="entry name" value="DUF5655"/>
    <property type="match status" value="1"/>
</dbReference>
<accession>A0A1H2QQS9</accession>
<organism evidence="2 3">
    <name type="scientific">Saccharopolyspora shandongensis</name>
    <dbReference type="NCBI Taxonomy" id="418495"/>
    <lineage>
        <taxon>Bacteria</taxon>
        <taxon>Bacillati</taxon>
        <taxon>Actinomycetota</taxon>
        <taxon>Actinomycetes</taxon>
        <taxon>Pseudonocardiales</taxon>
        <taxon>Pseudonocardiaceae</taxon>
        <taxon>Saccharopolyspora</taxon>
    </lineage>
</organism>
<gene>
    <name evidence="2" type="ORF">SAMN05216215_1001179</name>
</gene>
<dbReference type="AlphaFoldDB" id="A0A1H2QQS9"/>
<keyword evidence="3" id="KW-1185">Reference proteome</keyword>
<dbReference type="STRING" id="418495.SAMN05216215_1001179"/>